<evidence type="ECO:0000313" key="1">
    <source>
        <dbReference type="EMBL" id="EGW06466.1"/>
    </source>
</evidence>
<protein>
    <submittedName>
        <fullName evidence="1">Uncharacterized protein</fullName>
    </submittedName>
</protein>
<organism evidence="1 2">
    <name type="scientific">Cricetulus griseus</name>
    <name type="common">Chinese hamster</name>
    <name type="synonym">Cricetulus barabensis griseus</name>
    <dbReference type="NCBI Taxonomy" id="10029"/>
    <lineage>
        <taxon>Eukaryota</taxon>
        <taxon>Metazoa</taxon>
        <taxon>Chordata</taxon>
        <taxon>Craniata</taxon>
        <taxon>Vertebrata</taxon>
        <taxon>Euteleostomi</taxon>
        <taxon>Mammalia</taxon>
        <taxon>Eutheria</taxon>
        <taxon>Euarchontoglires</taxon>
        <taxon>Glires</taxon>
        <taxon>Rodentia</taxon>
        <taxon>Myomorpha</taxon>
        <taxon>Muroidea</taxon>
        <taxon>Cricetidae</taxon>
        <taxon>Cricetinae</taxon>
        <taxon>Cricetulus</taxon>
    </lineage>
</organism>
<dbReference type="Proteomes" id="UP000001075">
    <property type="component" value="Unassembled WGS sequence"/>
</dbReference>
<name>G3H1S4_CRIGR</name>
<accession>G3H1S4</accession>
<dbReference type="EMBL" id="JH000108">
    <property type="protein sequence ID" value="EGW06466.1"/>
    <property type="molecule type" value="Genomic_DNA"/>
</dbReference>
<reference evidence="2" key="1">
    <citation type="journal article" date="2011" name="Nat. Biotechnol.">
        <title>The genomic sequence of the Chinese hamster ovary (CHO)-K1 cell line.</title>
        <authorList>
            <person name="Xu X."/>
            <person name="Nagarajan H."/>
            <person name="Lewis N.E."/>
            <person name="Pan S."/>
            <person name="Cai Z."/>
            <person name="Liu X."/>
            <person name="Chen W."/>
            <person name="Xie M."/>
            <person name="Wang W."/>
            <person name="Hammond S."/>
            <person name="Andersen M.R."/>
            <person name="Neff N."/>
            <person name="Passarelli B."/>
            <person name="Koh W."/>
            <person name="Fan H.C."/>
            <person name="Wang J."/>
            <person name="Gui Y."/>
            <person name="Lee K.H."/>
            <person name="Betenbaugh M.J."/>
            <person name="Quake S.R."/>
            <person name="Famili I."/>
            <person name="Palsson B.O."/>
            <person name="Wang J."/>
        </authorList>
    </citation>
    <scope>NUCLEOTIDE SEQUENCE [LARGE SCALE GENOMIC DNA]</scope>
    <source>
        <strain evidence="2">CHO K1 cell line</strain>
    </source>
</reference>
<evidence type="ECO:0000313" key="2">
    <source>
        <dbReference type="Proteomes" id="UP000001075"/>
    </source>
</evidence>
<proteinExistence type="predicted"/>
<dbReference type="AlphaFoldDB" id="G3H1S4"/>
<dbReference type="InParanoid" id="G3H1S4"/>
<gene>
    <name evidence="1" type="ORF">I79_004106</name>
</gene>
<sequence>MARWVEVAASKPDDLSSFLGTHTVERHNQDPHTVLGLPHVTVAHPREHAC</sequence>